<dbReference type="SMART" id="SM00486">
    <property type="entry name" value="POLBc"/>
    <property type="match status" value="1"/>
</dbReference>
<organism evidence="10 11">
    <name type="scientific">Methanobacterium alkalithermotolerans</name>
    <dbReference type="NCBI Taxonomy" id="2731220"/>
    <lineage>
        <taxon>Archaea</taxon>
        <taxon>Methanobacteriati</taxon>
        <taxon>Methanobacteriota</taxon>
        <taxon>Methanomada group</taxon>
        <taxon>Methanobacteria</taxon>
        <taxon>Methanobacteriales</taxon>
        <taxon>Methanobacteriaceae</taxon>
        <taxon>Methanobacterium</taxon>
    </lineage>
</organism>
<sequence length="595" mass="69081">METRNMVLLDIDYVTQDSKPVIRLFGKDKGSNDNNTIIALDKTFEPYIYVIPYDIGLCQHELENLGLDKIERIQKKDLGQNREILKVTLKHPQDVPELRDDIWNLSQVKEIREHDIPFYRRYLIDKGIFPMSQIKIEGNIIESSPCVFSASENTLLLEIEKPPQKLESDFPELKILSFDIEVRNPDGMPNAEKDEIIMVGISGNMGLDKVISTKGQHLDFVEKVNTEKKILEKFAEIVKNYQPDVIVGYNSDNFDFPYIKDRAKLLGVKLDLGVDGSELKFLRRGFANSASIKGIIHVDLYLVMRRYMHLDRYTLERVYQELFGEEKFDLPGDKLWQYWDAGGESLEQLFRYSLDDVQATYKIGEKILPLNLELSRIVGQPFFDLTRMTTGQQAEWFFMRKSHEYGEIAPNKPSHLQHSQRRGKSVEGGYVKEPEKGLHENIVQFDFRSLYPSIIISKNISPDTITLDEENSYIAPESGYKFLKEPPGFIPSVIGQVLDERSRLKRKMQKSEDPMEKKILNVQQEALKRLANTMYGVYGYSRFRWYSIECAEAITAWGRDYIKKTMEKAKKFGFHSIYADTDGFYATYHPEEKEK</sequence>
<dbReference type="RefSeq" id="WP_211534154.1">
    <property type="nucleotide sequence ID" value="NZ_CP058560.1"/>
</dbReference>
<dbReference type="InterPro" id="IPR006172">
    <property type="entry name" value="DNA-dir_DNA_pol_B"/>
</dbReference>
<dbReference type="GO" id="GO:0006261">
    <property type="term" value="P:DNA-templated DNA replication"/>
    <property type="evidence" value="ECO:0007669"/>
    <property type="project" value="TreeGrafter"/>
</dbReference>
<evidence type="ECO:0000256" key="6">
    <source>
        <dbReference type="ARBA" id="ARBA00049244"/>
    </source>
</evidence>
<keyword evidence="3 7" id="KW-0548">Nucleotidyltransferase</keyword>
<dbReference type="CDD" id="cd05780">
    <property type="entry name" value="DNA_polB_Kod1_like_exo"/>
    <property type="match status" value="1"/>
</dbReference>
<dbReference type="InterPro" id="IPR012337">
    <property type="entry name" value="RNaseH-like_sf"/>
</dbReference>
<dbReference type="InterPro" id="IPR050240">
    <property type="entry name" value="DNA_pol_type-B"/>
</dbReference>
<dbReference type="SUPFAM" id="SSF53098">
    <property type="entry name" value="Ribonuclease H-like"/>
    <property type="match status" value="1"/>
</dbReference>
<reference evidence="10" key="1">
    <citation type="submission" date="2020-07" db="EMBL/GenBank/DDBJ databases">
        <title>Methanobacterium. sp. MethCan genome.</title>
        <authorList>
            <person name="Postec A."/>
            <person name="Quemeneur M."/>
        </authorList>
    </citation>
    <scope>NUCLEOTIDE SEQUENCE</scope>
    <source>
        <strain evidence="10">MethCAN</strain>
    </source>
</reference>
<dbReference type="InterPro" id="IPR023211">
    <property type="entry name" value="DNA_pol_palm_dom_sf"/>
</dbReference>
<dbReference type="AlphaFoldDB" id="A0A8T8K5D2"/>
<dbReference type="GO" id="GO:0003677">
    <property type="term" value="F:DNA binding"/>
    <property type="evidence" value="ECO:0007669"/>
    <property type="project" value="UniProtKB-KW"/>
</dbReference>
<evidence type="ECO:0000313" key="11">
    <source>
        <dbReference type="Proteomes" id="UP000681041"/>
    </source>
</evidence>
<dbReference type="SUPFAM" id="SSF56672">
    <property type="entry name" value="DNA/RNA polymerases"/>
    <property type="match status" value="1"/>
</dbReference>
<dbReference type="OrthoDB" id="323192at2157"/>
<dbReference type="Proteomes" id="UP000681041">
    <property type="component" value="Chromosome"/>
</dbReference>
<proteinExistence type="inferred from homology"/>
<evidence type="ECO:0000259" key="8">
    <source>
        <dbReference type="Pfam" id="PF00136"/>
    </source>
</evidence>
<dbReference type="PROSITE" id="PS00116">
    <property type="entry name" value="DNA_POLYMERASE_B"/>
    <property type="match status" value="1"/>
</dbReference>
<evidence type="ECO:0000256" key="1">
    <source>
        <dbReference type="ARBA" id="ARBA00005755"/>
    </source>
</evidence>
<dbReference type="InterPro" id="IPR043502">
    <property type="entry name" value="DNA/RNA_pol_sf"/>
</dbReference>
<dbReference type="KEGG" id="meme:HYG87_05190"/>
<feature type="domain" description="DNA-directed DNA polymerase family B exonuclease" evidence="9">
    <location>
        <begin position="110"/>
        <end position="318"/>
    </location>
</feature>
<dbReference type="PRINTS" id="PR00106">
    <property type="entry name" value="DNAPOLB"/>
</dbReference>
<dbReference type="EMBL" id="CP058560">
    <property type="protein sequence ID" value="QUH23207.1"/>
    <property type="molecule type" value="Genomic_DNA"/>
</dbReference>
<comment type="similarity">
    <text evidence="1 7">Belongs to the DNA polymerase type-B family.</text>
</comment>
<dbReference type="Gene3D" id="3.30.420.10">
    <property type="entry name" value="Ribonuclease H-like superfamily/Ribonuclease H"/>
    <property type="match status" value="1"/>
</dbReference>
<accession>A0A8T8K5D2</accession>
<evidence type="ECO:0000256" key="7">
    <source>
        <dbReference type="RuleBase" id="RU000442"/>
    </source>
</evidence>
<evidence type="ECO:0000256" key="2">
    <source>
        <dbReference type="ARBA" id="ARBA00022679"/>
    </source>
</evidence>
<dbReference type="InterPro" id="IPR017964">
    <property type="entry name" value="DNA-dir_DNA_pol_B_CS"/>
</dbReference>
<protein>
    <recommendedName>
        <fullName evidence="7">DNA polymerase</fullName>
        <ecNumber evidence="7">2.7.7.7</ecNumber>
    </recommendedName>
</protein>
<dbReference type="GeneID" id="64820137"/>
<dbReference type="InterPro" id="IPR006133">
    <property type="entry name" value="DNA-dir_DNA_pol_B_exonuc"/>
</dbReference>
<evidence type="ECO:0000256" key="4">
    <source>
        <dbReference type="ARBA" id="ARBA00022932"/>
    </source>
</evidence>
<evidence type="ECO:0000259" key="9">
    <source>
        <dbReference type="Pfam" id="PF03104"/>
    </source>
</evidence>
<comment type="catalytic activity">
    <reaction evidence="6 7">
        <text>DNA(n) + a 2'-deoxyribonucleoside 5'-triphosphate = DNA(n+1) + diphosphate</text>
        <dbReference type="Rhea" id="RHEA:22508"/>
        <dbReference type="Rhea" id="RHEA-COMP:17339"/>
        <dbReference type="Rhea" id="RHEA-COMP:17340"/>
        <dbReference type="ChEBI" id="CHEBI:33019"/>
        <dbReference type="ChEBI" id="CHEBI:61560"/>
        <dbReference type="ChEBI" id="CHEBI:173112"/>
        <dbReference type="EC" id="2.7.7.7"/>
    </reaction>
</comment>
<dbReference type="Gene3D" id="3.90.1600.10">
    <property type="entry name" value="Palm domain of DNA polymerase"/>
    <property type="match status" value="1"/>
</dbReference>
<dbReference type="EC" id="2.7.7.7" evidence="7"/>
<dbReference type="PANTHER" id="PTHR10322">
    <property type="entry name" value="DNA POLYMERASE CATALYTIC SUBUNIT"/>
    <property type="match status" value="1"/>
</dbReference>
<evidence type="ECO:0000313" key="10">
    <source>
        <dbReference type="EMBL" id="QUH23207.1"/>
    </source>
</evidence>
<evidence type="ECO:0000256" key="5">
    <source>
        <dbReference type="ARBA" id="ARBA00023125"/>
    </source>
</evidence>
<dbReference type="Gene3D" id="1.10.287.690">
    <property type="entry name" value="Helix hairpin bin"/>
    <property type="match status" value="1"/>
</dbReference>
<dbReference type="Pfam" id="PF03104">
    <property type="entry name" value="DNA_pol_B_exo1"/>
    <property type="match status" value="1"/>
</dbReference>
<dbReference type="Pfam" id="PF00136">
    <property type="entry name" value="DNA_pol_B"/>
    <property type="match status" value="1"/>
</dbReference>
<dbReference type="GO" id="GO:0003887">
    <property type="term" value="F:DNA-directed DNA polymerase activity"/>
    <property type="evidence" value="ECO:0007669"/>
    <property type="project" value="UniProtKB-KW"/>
</dbReference>
<feature type="domain" description="DNA-directed DNA polymerase family B multifunctional" evidence="8">
    <location>
        <begin position="395"/>
        <end position="583"/>
    </location>
</feature>
<gene>
    <name evidence="10" type="ORF">HYG87_05190</name>
</gene>
<name>A0A8T8K5D2_9EURY</name>
<evidence type="ECO:0000256" key="3">
    <source>
        <dbReference type="ARBA" id="ARBA00022695"/>
    </source>
</evidence>
<dbReference type="PANTHER" id="PTHR10322:SF23">
    <property type="entry name" value="DNA POLYMERASE DELTA CATALYTIC SUBUNIT"/>
    <property type="match status" value="1"/>
</dbReference>
<keyword evidence="2 7" id="KW-0808">Transferase</keyword>
<keyword evidence="4 7" id="KW-0239">DNA-directed DNA polymerase</keyword>
<keyword evidence="5 7" id="KW-0238">DNA-binding</keyword>
<keyword evidence="11" id="KW-1185">Reference proteome</keyword>
<dbReference type="GO" id="GO:0000166">
    <property type="term" value="F:nucleotide binding"/>
    <property type="evidence" value="ECO:0007669"/>
    <property type="project" value="InterPro"/>
</dbReference>
<dbReference type="Gene3D" id="3.30.342.10">
    <property type="entry name" value="DNA Polymerase, chain B, domain 1"/>
    <property type="match status" value="1"/>
</dbReference>
<dbReference type="InterPro" id="IPR036397">
    <property type="entry name" value="RNaseH_sf"/>
</dbReference>
<dbReference type="InterPro" id="IPR006134">
    <property type="entry name" value="DNA-dir_DNA_pol_B_multi_dom"/>
</dbReference>
<keyword evidence="7" id="KW-0235">DNA replication</keyword>